<evidence type="ECO:0000313" key="4">
    <source>
        <dbReference type="Proteomes" id="UP000663829"/>
    </source>
</evidence>
<accession>A0A815QGF0</accession>
<evidence type="ECO:0000313" key="3">
    <source>
        <dbReference type="EMBL" id="CAF4332772.1"/>
    </source>
</evidence>
<dbReference type="PANTHER" id="PTHR11362">
    <property type="entry name" value="PHOSPHATIDYLETHANOLAMINE-BINDING PROTEIN"/>
    <property type="match status" value="1"/>
</dbReference>
<name>A0A815QGF0_9BILA</name>
<proteinExistence type="inferred from homology"/>
<dbReference type="PROSITE" id="PS01220">
    <property type="entry name" value="PBP"/>
    <property type="match status" value="1"/>
</dbReference>
<evidence type="ECO:0000313" key="2">
    <source>
        <dbReference type="EMBL" id="CAF1462964.1"/>
    </source>
</evidence>
<dbReference type="CDD" id="cd00866">
    <property type="entry name" value="PEBP_euk"/>
    <property type="match status" value="1"/>
</dbReference>
<gene>
    <name evidence="2" type="ORF">GPM918_LOCUS35159</name>
    <name evidence="3" type="ORF">SRO942_LOCUS35872</name>
</gene>
<organism evidence="2 4">
    <name type="scientific">Didymodactylos carnosus</name>
    <dbReference type="NCBI Taxonomy" id="1234261"/>
    <lineage>
        <taxon>Eukaryota</taxon>
        <taxon>Metazoa</taxon>
        <taxon>Spiralia</taxon>
        <taxon>Gnathifera</taxon>
        <taxon>Rotifera</taxon>
        <taxon>Eurotatoria</taxon>
        <taxon>Bdelloidea</taxon>
        <taxon>Philodinida</taxon>
        <taxon>Philodinidae</taxon>
        <taxon>Didymodactylos</taxon>
    </lineage>
</organism>
<dbReference type="PANTHER" id="PTHR11362:SF82">
    <property type="entry name" value="PHOSPHATIDYLETHANOLAMINE-BINDING PROTEIN 4"/>
    <property type="match status" value="1"/>
</dbReference>
<dbReference type="AlphaFoldDB" id="A0A815QGF0"/>
<sequence length="207" mass="23674">MRSRTLRIVNVREKAKSGEIEEFHCLFLYLLVFSTMSGNKGDQREDVEYVLKELKEGSPYGEMFDVTYGETTIDHNTELTKDESKTKPTFEIDNTKLKLKNQYLTLVMIDPDAPSRDNPSSGPYLHYIVINAQKMDLSDGTTICNYMGPSPPSGTGPHRYIFLLYISNDPIEHDKIQDSQRRHFPIRNFVQKNNLGLEAAKNFITSG</sequence>
<comment type="similarity">
    <text evidence="1">Belongs to the phosphatidylethanolamine-binding protein family.</text>
</comment>
<dbReference type="InterPro" id="IPR001858">
    <property type="entry name" value="Phosphatidylethanolamine-bd_CS"/>
</dbReference>
<evidence type="ECO:0000256" key="1">
    <source>
        <dbReference type="ARBA" id="ARBA00007091"/>
    </source>
</evidence>
<dbReference type="Proteomes" id="UP000681722">
    <property type="component" value="Unassembled WGS sequence"/>
</dbReference>
<keyword evidence="4" id="KW-1185">Reference proteome</keyword>
<comment type="caution">
    <text evidence="2">The sequence shown here is derived from an EMBL/GenBank/DDBJ whole genome shotgun (WGS) entry which is preliminary data.</text>
</comment>
<dbReference type="Pfam" id="PF01161">
    <property type="entry name" value="PBP"/>
    <property type="match status" value="1"/>
</dbReference>
<reference evidence="2" key="1">
    <citation type="submission" date="2021-02" db="EMBL/GenBank/DDBJ databases">
        <authorList>
            <person name="Nowell W R."/>
        </authorList>
    </citation>
    <scope>NUCLEOTIDE SEQUENCE</scope>
</reference>
<dbReference type="Proteomes" id="UP000663829">
    <property type="component" value="Unassembled WGS sequence"/>
</dbReference>
<protein>
    <submittedName>
        <fullName evidence="2">Uncharacterized protein</fullName>
    </submittedName>
</protein>
<dbReference type="EMBL" id="CAJNOQ010020108">
    <property type="protein sequence ID" value="CAF1462964.1"/>
    <property type="molecule type" value="Genomic_DNA"/>
</dbReference>
<dbReference type="OrthoDB" id="6700855at2759"/>
<dbReference type="EMBL" id="CAJOBC010085565">
    <property type="protein sequence ID" value="CAF4332772.1"/>
    <property type="molecule type" value="Genomic_DNA"/>
</dbReference>
<dbReference type="Gene3D" id="3.90.280.10">
    <property type="entry name" value="PEBP-like"/>
    <property type="match status" value="1"/>
</dbReference>
<dbReference type="InterPro" id="IPR035810">
    <property type="entry name" value="PEBP_euk"/>
</dbReference>
<dbReference type="InterPro" id="IPR036610">
    <property type="entry name" value="PEBP-like_sf"/>
</dbReference>
<dbReference type="InterPro" id="IPR008914">
    <property type="entry name" value="PEBP"/>
</dbReference>
<dbReference type="SUPFAM" id="SSF49777">
    <property type="entry name" value="PEBP-like"/>
    <property type="match status" value="1"/>
</dbReference>